<dbReference type="InterPro" id="IPR050900">
    <property type="entry name" value="Transposase_IS3/IS150/IS904"/>
</dbReference>
<reference evidence="2 3" key="1">
    <citation type="submission" date="2020-08" db="EMBL/GenBank/DDBJ databases">
        <title>Amycolatopsis echigonensis JCM 21831.</title>
        <authorList>
            <person name="Tedsree N."/>
            <person name="Kuncharoen N."/>
            <person name="Likhitwitayawuid K."/>
            <person name="Tanasupawat S."/>
        </authorList>
    </citation>
    <scope>NUCLEOTIDE SEQUENCE [LARGE SCALE GENOMIC DNA]</scope>
    <source>
        <strain evidence="2 3">JCM 21831</strain>
    </source>
</reference>
<feature type="domain" description="Integrase catalytic" evidence="1">
    <location>
        <begin position="1"/>
        <end position="92"/>
    </location>
</feature>
<evidence type="ECO:0000313" key="2">
    <source>
        <dbReference type="EMBL" id="MBB2506595.1"/>
    </source>
</evidence>
<organism evidence="2 3">
    <name type="scientific">Amycolatopsis echigonensis</name>
    <dbReference type="NCBI Taxonomy" id="2576905"/>
    <lineage>
        <taxon>Bacteria</taxon>
        <taxon>Bacillati</taxon>
        <taxon>Actinomycetota</taxon>
        <taxon>Actinomycetes</taxon>
        <taxon>Pseudonocardiales</taxon>
        <taxon>Pseudonocardiaceae</taxon>
        <taxon>Amycolatopsis</taxon>
    </lineage>
</organism>
<dbReference type="PANTHER" id="PTHR46889:SF4">
    <property type="entry name" value="TRANSPOSASE INSO FOR INSERTION SEQUENCE ELEMENT IS911B-RELATED"/>
    <property type="match status" value="1"/>
</dbReference>
<accession>A0A8E2BAS5</accession>
<dbReference type="PANTHER" id="PTHR46889">
    <property type="entry name" value="TRANSPOSASE INSF FOR INSERTION SEQUENCE IS3B-RELATED"/>
    <property type="match status" value="1"/>
</dbReference>
<dbReference type="PROSITE" id="PS50994">
    <property type="entry name" value="INTEGRASE"/>
    <property type="match status" value="1"/>
</dbReference>
<dbReference type="InterPro" id="IPR012337">
    <property type="entry name" value="RNaseH-like_sf"/>
</dbReference>
<dbReference type="GO" id="GO:0003676">
    <property type="term" value="F:nucleic acid binding"/>
    <property type="evidence" value="ECO:0007669"/>
    <property type="project" value="InterPro"/>
</dbReference>
<gene>
    <name evidence="2" type="ORF">H5411_46800</name>
</gene>
<dbReference type="SUPFAM" id="SSF53098">
    <property type="entry name" value="Ribonuclease H-like"/>
    <property type="match status" value="1"/>
</dbReference>
<dbReference type="EMBL" id="JACJHR010000287">
    <property type="protein sequence ID" value="MBB2506595.1"/>
    <property type="molecule type" value="Genomic_DNA"/>
</dbReference>
<dbReference type="GO" id="GO:0015074">
    <property type="term" value="P:DNA integration"/>
    <property type="evidence" value="ECO:0007669"/>
    <property type="project" value="InterPro"/>
</dbReference>
<evidence type="ECO:0000259" key="1">
    <source>
        <dbReference type="PROSITE" id="PS50994"/>
    </source>
</evidence>
<comment type="caution">
    <text evidence="2">The sequence shown here is derived from an EMBL/GenBank/DDBJ whole genome shotgun (WGS) entry which is preliminary data.</text>
</comment>
<dbReference type="InterPro" id="IPR001584">
    <property type="entry name" value="Integrase_cat-core"/>
</dbReference>
<sequence>RGCQYTSAQFGDLAEDLDVRLSVGRKGQCWDNAVAESFFATIKKELIDRRGWPTRVAAHKAIFGYIEGWYNTRRLHSSLGYLSPNTYEATHRVA</sequence>
<dbReference type="Pfam" id="PF13683">
    <property type="entry name" value="rve_3"/>
    <property type="match status" value="1"/>
</dbReference>
<dbReference type="AlphaFoldDB" id="A0A8E2BAS5"/>
<proteinExistence type="predicted"/>
<dbReference type="Gene3D" id="3.30.420.10">
    <property type="entry name" value="Ribonuclease H-like superfamily/Ribonuclease H"/>
    <property type="match status" value="1"/>
</dbReference>
<dbReference type="InterPro" id="IPR036397">
    <property type="entry name" value="RNaseH_sf"/>
</dbReference>
<protein>
    <submittedName>
        <fullName evidence="2">Transposase</fullName>
    </submittedName>
</protein>
<evidence type="ECO:0000313" key="3">
    <source>
        <dbReference type="Proteomes" id="UP000550260"/>
    </source>
</evidence>
<name>A0A8E2BAS5_9PSEU</name>
<feature type="non-terminal residue" evidence="2">
    <location>
        <position position="1"/>
    </location>
</feature>
<dbReference type="Proteomes" id="UP000550260">
    <property type="component" value="Unassembled WGS sequence"/>
</dbReference>
<dbReference type="RefSeq" id="WP_183128060.1">
    <property type="nucleotide sequence ID" value="NZ_JACJHR010000287.1"/>
</dbReference>